<dbReference type="FunFam" id="2.170.16.10:FF:000001">
    <property type="entry name" value="Indian hedgehog"/>
    <property type="match status" value="1"/>
</dbReference>
<name>A0A9W9ZP73_9CNID</name>
<organism evidence="5 6">
    <name type="scientific">Desmophyllum pertusum</name>
    <dbReference type="NCBI Taxonomy" id="174260"/>
    <lineage>
        <taxon>Eukaryota</taxon>
        <taxon>Metazoa</taxon>
        <taxon>Cnidaria</taxon>
        <taxon>Anthozoa</taxon>
        <taxon>Hexacorallia</taxon>
        <taxon>Scleractinia</taxon>
        <taxon>Caryophylliina</taxon>
        <taxon>Caryophylliidae</taxon>
        <taxon>Desmophyllum</taxon>
    </lineage>
</organism>
<dbReference type="EMBL" id="MU825886">
    <property type="protein sequence ID" value="KAJ7384604.1"/>
    <property type="molecule type" value="Genomic_DNA"/>
</dbReference>
<comment type="caution">
    <text evidence="5">The sequence shown here is derived from an EMBL/GenBank/DDBJ whole genome shotgun (WGS) entry which is preliminary data.</text>
</comment>
<feature type="domain" description="Hint" evidence="4">
    <location>
        <begin position="226"/>
        <end position="334"/>
    </location>
</feature>
<evidence type="ECO:0000256" key="1">
    <source>
        <dbReference type="ARBA" id="ARBA00022473"/>
    </source>
</evidence>
<dbReference type="AlphaFoldDB" id="A0A9W9ZP73"/>
<dbReference type="InterPro" id="IPR050387">
    <property type="entry name" value="Hedgehog_Signaling"/>
</dbReference>
<sequence>MNVTPLDAAASLRCSVQHIKESSLLKHVSSLTEKQTSQLKAQHEGVDSDTACVGVPVALTRMLPQFSILQKMYLGNIDYGGVYSDLDVKQYLFKEPYKRNLPDNATCMLRMSALLNVTTKQPGSEQGLKNYYYFYDRDELLYYLKDMYGSPLKSNKTEVFRGQVGIMFIDTGSETNDDCSVLLWNGNGFHQGKGLIRHKNFQSAQLWAAPTAGCSIDVNVKQSGGTTCFPSKSQVELRSGKKIPISDLAIGDTVKTFSKTGQVLFSPVVTFLDQTPDYKGLYYTITAEGNTQLTLSEAHLIFQIRLLRGPFGEHTSRSVHASQIKPGDRIVIQDPTCKWAAMKMVTSVSVAERVGAFAPVTQEGTMIVDGVWVSCYADIVDHDLADSLMAPLKSFYGWAPRMLGARGKYAHGYLKQVLRPIGLRVFGKDRFYQGPDSEVMGGKETITSVFDRDYDDDEKEEEEEE</sequence>
<dbReference type="Proteomes" id="UP001163046">
    <property type="component" value="Unassembled WGS sequence"/>
</dbReference>
<accession>A0A9W9ZP73</accession>
<dbReference type="GO" id="GO:0007267">
    <property type="term" value="P:cell-cell signaling"/>
    <property type="evidence" value="ECO:0007669"/>
    <property type="project" value="InterPro"/>
</dbReference>
<dbReference type="SMART" id="SM00306">
    <property type="entry name" value="HintN"/>
    <property type="match status" value="1"/>
</dbReference>
<dbReference type="SUPFAM" id="SSF51294">
    <property type="entry name" value="Hedgehog/intein (Hint) domain"/>
    <property type="match status" value="1"/>
</dbReference>
<dbReference type="PANTHER" id="PTHR11889">
    <property type="entry name" value="HEDGEHOG"/>
    <property type="match status" value="1"/>
</dbReference>
<feature type="region of interest" description="Disordered" evidence="3">
    <location>
        <begin position="437"/>
        <end position="465"/>
    </location>
</feature>
<evidence type="ECO:0000259" key="4">
    <source>
        <dbReference type="SMART" id="SM00306"/>
    </source>
</evidence>
<reference evidence="5" key="1">
    <citation type="submission" date="2023-01" db="EMBL/GenBank/DDBJ databases">
        <title>Genome assembly of the deep-sea coral Lophelia pertusa.</title>
        <authorList>
            <person name="Herrera S."/>
            <person name="Cordes E."/>
        </authorList>
    </citation>
    <scope>NUCLEOTIDE SEQUENCE</scope>
    <source>
        <strain evidence="5">USNM1676648</strain>
        <tissue evidence="5">Polyp</tissue>
    </source>
</reference>
<dbReference type="InterPro" id="IPR001767">
    <property type="entry name" value="Hedgehog_Hint"/>
</dbReference>
<keyword evidence="1" id="KW-0217">Developmental protein</keyword>
<evidence type="ECO:0000256" key="2">
    <source>
        <dbReference type="ARBA" id="ARBA00022729"/>
    </source>
</evidence>
<keyword evidence="6" id="KW-1185">Reference proteome</keyword>
<dbReference type="Gene3D" id="3.90.1720.70">
    <property type="match status" value="1"/>
</dbReference>
<dbReference type="InterPro" id="IPR003587">
    <property type="entry name" value="Hint_dom_N"/>
</dbReference>
<dbReference type="InterPro" id="IPR001657">
    <property type="entry name" value="Hedgehog"/>
</dbReference>
<dbReference type="CDD" id="cd00081">
    <property type="entry name" value="Hint"/>
    <property type="match status" value="1"/>
</dbReference>
<evidence type="ECO:0000313" key="5">
    <source>
        <dbReference type="EMBL" id="KAJ7384604.1"/>
    </source>
</evidence>
<evidence type="ECO:0000256" key="3">
    <source>
        <dbReference type="SAM" id="MobiDB-lite"/>
    </source>
</evidence>
<dbReference type="OrthoDB" id="6055237at2759"/>
<protein>
    <recommendedName>
        <fullName evidence="4">Hint domain-containing protein</fullName>
    </recommendedName>
</protein>
<dbReference type="PRINTS" id="PR00632">
    <property type="entry name" value="SONICHHOG"/>
</dbReference>
<dbReference type="Pfam" id="PF01079">
    <property type="entry name" value="Hint"/>
    <property type="match status" value="1"/>
</dbReference>
<dbReference type="PANTHER" id="PTHR11889:SF31">
    <property type="entry name" value="PROTEIN HEDGEHOG"/>
    <property type="match status" value="1"/>
</dbReference>
<dbReference type="InterPro" id="IPR036844">
    <property type="entry name" value="Hint_dom_sf"/>
</dbReference>
<proteinExistence type="predicted"/>
<feature type="compositionally biased region" description="Acidic residues" evidence="3">
    <location>
        <begin position="453"/>
        <end position="465"/>
    </location>
</feature>
<keyword evidence="2" id="KW-0732">Signal</keyword>
<dbReference type="Gene3D" id="2.170.16.10">
    <property type="entry name" value="Hedgehog/Intein (Hint) domain"/>
    <property type="match status" value="1"/>
</dbReference>
<dbReference type="GO" id="GO:0016540">
    <property type="term" value="P:protein autoprocessing"/>
    <property type="evidence" value="ECO:0007669"/>
    <property type="project" value="InterPro"/>
</dbReference>
<gene>
    <name evidence="5" type="ORF">OS493_021236</name>
</gene>
<evidence type="ECO:0000313" key="6">
    <source>
        <dbReference type="Proteomes" id="UP001163046"/>
    </source>
</evidence>